<evidence type="ECO:0000313" key="5">
    <source>
        <dbReference type="EMBL" id="GFQ00650.1"/>
    </source>
</evidence>
<gene>
    <name evidence="5" type="ORF">PHJA_002208900</name>
</gene>
<dbReference type="GO" id="GO:0004553">
    <property type="term" value="F:hydrolase activity, hydrolyzing O-glycosyl compounds"/>
    <property type="evidence" value="ECO:0007669"/>
    <property type="project" value="InterPro"/>
</dbReference>
<dbReference type="AlphaFoldDB" id="A0A830CNT8"/>
<dbReference type="PROSITE" id="PS51762">
    <property type="entry name" value="GH16_2"/>
    <property type="match status" value="1"/>
</dbReference>
<evidence type="ECO:0000256" key="2">
    <source>
        <dbReference type="ARBA" id="ARBA00023295"/>
    </source>
</evidence>
<dbReference type="InterPro" id="IPR044791">
    <property type="entry name" value="Beta-glucanase/XTH"/>
</dbReference>
<reference evidence="5" key="1">
    <citation type="submission" date="2020-07" db="EMBL/GenBank/DDBJ databases">
        <title>Ethylene signaling mediates host invasion by parasitic plants.</title>
        <authorList>
            <person name="Yoshida S."/>
        </authorList>
    </citation>
    <scope>NUCLEOTIDE SEQUENCE</scope>
    <source>
        <strain evidence="5">Okayama</strain>
    </source>
</reference>
<keyword evidence="2" id="KW-0326">Glycosidase</keyword>
<proteinExistence type="predicted"/>
<feature type="domain" description="GH16" evidence="4">
    <location>
        <begin position="1"/>
        <end position="151"/>
    </location>
</feature>
<dbReference type="EMBL" id="BMAC01000636">
    <property type="protein sequence ID" value="GFQ00650.1"/>
    <property type="molecule type" value="Genomic_DNA"/>
</dbReference>
<sequence length="206" mass="23875">MTINKSIATRLIVFPPLILQLISLEDNAPGGNHDELDFELLGRNGPPYVLSTNVFAQDSGNREQQFNLWFDPTSDFHDYAILWNQYQIVFYVDKIPVRVFENNTYSGAKYPNLPMYVHGSLWNASQWLGPTDWSQGPFYANYRGFEVYGCTRSNAQNCERSWKAPHYRKLSAEEQRIYETTKAKYMTYDYCKSNSGKSFPECKIAN</sequence>
<dbReference type="OrthoDB" id="2015456at2759"/>
<evidence type="ECO:0000256" key="3">
    <source>
        <dbReference type="SAM" id="SignalP"/>
    </source>
</evidence>
<feature type="chain" id="PRO_5033003452" evidence="3">
    <location>
        <begin position="24"/>
        <end position="206"/>
    </location>
</feature>
<dbReference type="InterPro" id="IPR013320">
    <property type="entry name" value="ConA-like_dom_sf"/>
</dbReference>
<evidence type="ECO:0000256" key="1">
    <source>
        <dbReference type="ARBA" id="ARBA00022801"/>
    </source>
</evidence>
<dbReference type="Proteomes" id="UP000653305">
    <property type="component" value="Unassembled WGS sequence"/>
</dbReference>
<keyword evidence="3" id="KW-0732">Signal</keyword>
<feature type="signal peptide" evidence="3">
    <location>
        <begin position="1"/>
        <end position="23"/>
    </location>
</feature>
<protein>
    <submittedName>
        <fullName evidence="5">Xyloglucan endotransglucosylase/hydrolase protein 2</fullName>
    </submittedName>
</protein>
<dbReference type="Gene3D" id="2.60.120.200">
    <property type="match status" value="1"/>
</dbReference>
<dbReference type="PANTHER" id="PTHR31062">
    <property type="entry name" value="XYLOGLUCAN ENDOTRANSGLUCOSYLASE/HYDROLASE PROTEIN 8-RELATED"/>
    <property type="match status" value="1"/>
</dbReference>
<keyword evidence="6" id="KW-1185">Reference proteome</keyword>
<dbReference type="GO" id="GO:0005975">
    <property type="term" value="P:carbohydrate metabolic process"/>
    <property type="evidence" value="ECO:0007669"/>
    <property type="project" value="InterPro"/>
</dbReference>
<accession>A0A830CNT8</accession>
<dbReference type="Pfam" id="PF00722">
    <property type="entry name" value="Glyco_hydro_16"/>
    <property type="match status" value="1"/>
</dbReference>
<dbReference type="SUPFAM" id="SSF49899">
    <property type="entry name" value="Concanavalin A-like lectins/glucanases"/>
    <property type="match status" value="1"/>
</dbReference>
<keyword evidence="1 5" id="KW-0378">Hydrolase</keyword>
<evidence type="ECO:0000313" key="6">
    <source>
        <dbReference type="Proteomes" id="UP000653305"/>
    </source>
</evidence>
<dbReference type="InterPro" id="IPR000757">
    <property type="entry name" value="Beta-glucanase-like"/>
</dbReference>
<comment type="caution">
    <text evidence="5">The sequence shown here is derived from an EMBL/GenBank/DDBJ whole genome shotgun (WGS) entry which is preliminary data.</text>
</comment>
<evidence type="ECO:0000259" key="4">
    <source>
        <dbReference type="PROSITE" id="PS51762"/>
    </source>
</evidence>
<organism evidence="5 6">
    <name type="scientific">Phtheirospermum japonicum</name>
    <dbReference type="NCBI Taxonomy" id="374723"/>
    <lineage>
        <taxon>Eukaryota</taxon>
        <taxon>Viridiplantae</taxon>
        <taxon>Streptophyta</taxon>
        <taxon>Embryophyta</taxon>
        <taxon>Tracheophyta</taxon>
        <taxon>Spermatophyta</taxon>
        <taxon>Magnoliopsida</taxon>
        <taxon>eudicotyledons</taxon>
        <taxon>Gunneridae</taxon>
        <taxon>Pentapetalae</taxon>
        <taxon>asterids</taxon>
        <taxon>lamiids</taxon>
        <taxon>Lamiales</taxon>
        <taxon>Orobanchaceae</taxon>
        <taxon>Orobanchaceae incertae sedis</taxon>
        <taxon>Phtheirospermum</taxon>
    </lineage>
</organism>
<name>A0A830CNT8_9LAMI</name>